<evidence type="ECO:0000313" key="3">
    <source>
        <dbReference type="Proteomes" id="UP001595882"/>
    </source>
</evidence>
<dbReference type="Proteomes" id="UP001595882">
    <property type="component" value="Unassembled WGS sequence"/>
</dbReference>
<feature type="domain" description="CobQ/CobB/MinD/ParA nucleotide binding" evidence="1">
    <location>
        <begin position="9"/>
        <end position="187"/>
    </location>
</feature>
<dbReference type="Gene3D" id="3.40.50.300">
    <property type="entry name" value="P-loop containing nucleotide triphosphate hydrolases"/>
    <property type="match status" value="1"/>
</dbReference>
<sequence length="265" mass="29208">MENKPKMTVVCSPVGGTGKTMIAVNLAVALANKGEDVSLIDSDLQFGDVAMTLNLHPAKTLKELAENDHAENAAFYFVKHESGLNVLAAPTRPEYAEIITPAFFNETVASLRSNSVHLIIDTAAGLNEINLELMENADKIVVVTTPNMHVLKNTKLMIETLQALGQKDKLTLIVNKSSITTAVTLDQIPVLTETESVFYLPYDEKHVNESMDMGIPLVTQFPKLEVTKKLNEIMDVPNGKKRKKDSVFHHYVSKIIPRRLEGDNG</sequence>
<dbReference type="RefSeq" id="WP_390250009.1">
    <property type="nucleotide sequence ID" value="NZ_JBHSDT010000004.1"/>
</dbReference>
<dbReference type="PANTHER" id="PTHR43384">
    <property type="entry name" value="SEPTUM SITE-DETERMINING PROTEIN MIND HOMOLOG, CHLOROPLASTIC-RELATED"/>
    <property type="match status" value="1"/>
</dbReference>
<keyword evidence="3" id="KW-1185">Reference proteome</keyword>
<dbReference type="PANTHER" id="PTHR43384:SF13">
    <property type="entry name" value="SLR0110 PROTEIN"/>
    <property type="match status" value="1"/>
</dbReference>
<dbReference type="SUPFAM" id="SSF52540">
    <property type="entry name" value="P-loop containing nucleoside triphosphate hydrolases"/>
    <property type="match status" value="1"/>
</dbReference>
<evidence type="ECO:0000259" key="1">
    <source>
        <dbReference type="Pfam" id="PF01656"/>
    </source>
</evidence>
<protein>
    <submittedName>
        <fullName evidence="2">CpaE family protein</fullName>
    </submittedName>
</protein>
<reference evidence="3" key="1">
    <citation type="journal article" date="2019" name="Int. J. Syst. Evol. Microbiol.">
        <title>The Global Catalogue of Microorganisms (GCM) 10K type strain sequencing project: providing services to taxonomists for standard genome sequencing and annotation.</title>
        <authorList>
            <consortium name="The Broad Institute Genomics Platform"/>
            <consortium name="The Broad Institute Genome Sequencing Center for Infectious Disease"/>
            <person name="Wu L."/>
            <person name="Ma J."/>
        </authorList>
    </citation>
    <scope>NUCLEOTIDE SEQUENCE [LARGE SCALE GENOMIC DNA]</scope>
    <source>
        <strain evidence="3">CCUG 37865</strain>
    </source>
</reference>
<evidence type="ECO:0000313" key="2">
    <source>
        <dbReference type="EMBL" id="MFC4402428.1"/>
    </source>
</evidence>
<organism evidence="2 3">
    <name type="scientific">Gracilibacillus xinjiangensis</name>
    <dbReference type="NCBI Taxonomy" id="1193282"/>
    <lineage>
        <taxon>Bacteria</taxon>
        <taxon>Bacillati</taxon>
        <taxon>Bacillota</taxon>
        <taxon>Bacilli</taxon>
        <taxon>Bacillales</taxon>
        <taxon>Bacillaceae</taxon>
        <taxon>Gracilibacillus</taxon>
    </lineage>
</organism>
<accession>A0ABV8WTZ7</accession>
<dbReference type="EMBL" id="JBHSDT010000004">
    <property type="protein sequence ID" value="MFC4402428.1"/>
    <property type="molecule type" value="Genomic_DNA"/>
</dbReference>
<dbReference type="Pfam" id="PF01656">
    <property type="entry name" value="CbiA"/>
    <property type="match status" value="1"/>
</dbReference>
<comment type="caution">
    <text evidence="2">The sequence shown here is derived from an EMBL/GenBank/DDBJ whole genome shotgun (WGS) entry which is preliminary data.</text>
</comment>
<name>A0ABV8WTZ7_9BACI</name>
<proteinExistence type="predicted"/>
<dbReference type="InterPro" id="IPR027417">
    <property type="entry name" value="P-loop_NTPase"/>
</dbReference>
<gene>
    <name evidence="2" type="ORF">ACFOY7_05025</name>
</gene>
<dbReference type="InterPro" id="IPR002586">
    <property type="entry name" value="CobQ/CobB/MinD/ParA_Nub-bd_dom"/>
</dbReference>
<dbReference type="InterPro" id="IPR050625">
    <property type="entry name" value="ParA/MinD_ATPase"/>
</dbReference>